<dbReference type="Proteomes" id="UP000198741">
    <property type="component" value="Chromosome I"/>
</dbReference>
<name>A0A1H0KN21_9ACTN</name>
<proteinExistence type="predicted"/>
<dbReference type="InterPro" id="IPR016181">
    <property type="entry name" value="Acyl_CoA_acyltransferase"/>
</dbReference>
<reference evidence="2 3" key="1">
    <citation type="submission" date="2016-10" db="EMBL/GenBank/DDBJ databases">
        <authorList>
            <person name="de Groot N.N."/>
        </authorList>
    </citation>
    <scope>NUCLEOTIDE SEQUENCE [LARGE SCALE GENOMIC DNA]</scope>
    <source>
        <strain evidence="3">P4-7,KCTC 19426,CECT 7604</strain>
    </source>
</reference>
<dbReference type="SUPFAM" id="SSF55729">
    <property type="entry name" value="Acyl-CoA N-acyltransferases (Nat)"/>
    <property type="match status" value="1"/>
</dbReference>
<keyword evidence="2" id="KW-0808">Transferase</keyword>
<sequence length="195" mass="21055">MASPIRLESETLGLVLRDVAEGDLADISALLADPRVHDSLGAGSVPSTHQQAAEYVERHADARWEPNRTDFVFAVTTAPQSAVEPTPGGIRRNVVGLVELAPGSDGGDAEIGFLIHVDYWRQGISRAAGAAVLKFAFETLALPTVVAKCVLTNTGSIALLLKLGMQRMDDREEPGDDDRPRPYARFQIWPLDPSE</sequence>
<dbReference type="EMBL" id="LT629710">
    <property type="protein sequence ID" value="SDO57172.1"/>
    <property type="molecule type" value="Genomic_DNA"/>
</dbReference>
<accession>A0A1H0KN21</accession>
<protein>
    <submittedName>
        <fullName evidence="2">Protein N-acetyltransferase, RimJ/RimL family</fullName>
    </submittedName>
</protein>
<keyword evidence="3" id="KW-1185">Reference proteome</keyword>
<dbReference type="PROSITE" id="PS51186">
    <property type="entry name" value="GNAT"/>
    <property type="match status" value="1"/>
</dbReference>
<dbReference type="Pfam" id="PF13302">
    <property type="entry name" value="Acetyltransf_3"/>
    <property type="match status" value="1"/>
</dbReference>
<dbReference type="InterPro" id="IPR051531">
    <property type="entry name" value="N-acetyltransferase"/>
</dbReference>
<dbReference type="GO" id="GO:0016747">
    <property type="term" value="F:acyltransferase activity, transferring groups other than amino-acyl groups"/>
    <property type="evidence" value="ECO:0007669"/>
    <property type="project" value="InterPro"/>
</dbReference>
<evidence type="ECO:0000313" key="2">
    <source>
        <dbReference type="EMBL" id="SDO57172.1"/>
    </source>
</evidence>
<gene>
    <name evidence="2" type="ORF">SAMN04515671_1371</name>
</gene>
<organism evidence="2 3">
    <name type="scientific">Nakamurella panacisegetis</name>
    <dbReference type="NCBI Taxonomy" id="1090615"/>
    <lineage>
        <taxon>Bacteria</taxon>
        <taxon>Bacillati</taxon>
        <taxon>Actinomycetota</taxon>
        <taxon>Actinomycetes</taxon>
        <taxon>Nakamurellales</taxon>
        <taxon>Nakamurellaceae</taxon>
        <taxon>Nakamurella</taxon>
    </lineage>
</organism>
<dbReference type="STRING" id="1090615.SAMN04515671_1371"/>
<evidence type="ECO:0000313" key="3">
    <source>
        <dbReference type="Proteomes" id="UP000198741"/>
    </source>
</evidence>
<dbReference type="PANTHER" id="PTHR43792:SF1">
    <property type="entry name" value="N-ACETYLTRANSFERASE DOMAIN-CONTAINING PROTEIN"/>
    <property type="match status" value="1"/>
</dbReference>
<dbReference type="AlphaFoldDB" id="A0A1H0KN21"/>
<dbReference type="InterPro" id="IPR000182">
    <property type="entry name" value="GNAT_dom"/>
</dbReference>
<evidence type="ECO:0000259" key="1">
    <source>
        <dbReference type="PROSITE" id="PS51186"/>
    </source>
</evidence>
<feature type="domain" description="N-acetyltransferase" evidence="1">
    <location>
        <begin position="14"/>
        <end position="185"/>
    </location>
</feature>
<dbReference type="Gene3D" id="3.40.630.30">
    <property type="match status" value="1"/>
</dbReference>
<dbReference type="PANTHER" id="PTHR43792">
    <property type="entry name" value="GNAT FAMILY, PUTATIVE (AFU_ORTHOLOGUE AFUA_3G00765)-RELATED-RELATED"/>
    <property type="match status" value="1"/>
</dbReference>
<dbReference type="RefSeq" id="WP_090475296.1">
    <property type="nucleotide sequence ID" value="NZ_LT629710.1"/>
</dbReference>